<dbReference type="CDD" id="cd00796">
    <property type="entry name" value="INT_Rci_Hp1_C"/>
    <property type="match status" value="1"/>
</dbReference>
<evidence type="ECO:0000256" key="4">
    <source>
        <dbReference type="PROSITE-ProRule" id="PRU01248"/>
    </source>
</evidence>
<dbReference type="InterPro" id="IPR010998">
    <property type="entry name" value="Integrase_recombinase_N"/>
</dbReference>
<keyword evidence="3" id="KW-0233">DNA recombination</keyword>
<dbReference type="PANTHER" id="PTHR30349">
    <property type="entry name" value="PHAGE INTEGRASE-RELATED"/>
    <property type="match status" value="1"/>
</dbReference>
<protein>
    <submittedName>
        <fullName evidence="7">Site-specific integrase</fullName>
    </submittedName>
</protein>
<dbReference type="PROSITE" id="PS51900">
    <property type="entry name" value="CB"/>
    <property type="match status" value="1"/>
</dbReference>
<dbReference type="InterPro" id="IPR050090">
    <property type="entry name" value="Tyrosine_recombinase_XerCD"/>
</dbReference>
<dbReference type="InterPro" id="IPR013762">
    <property type="entry name" value="Integrase-like_cat_sf"/>
</dbReference>
<sequence>MATIRKRGDKYRVEVSKNGIRKSATFKSKTEATLWGIEEENKIELQKKGLQPDTLFIDVIRRYQKEVTPTKRAIKQEYNRINRLITHHGWLVDKYIADITTADLETYLNLLLENVKESTARREISIVSNIFTYAYERWKYITQNPMMGLAMPANAKPRTQRFSDEDIEKIISFSGYRNGIKGLRQRVAAAFLFAIETAMRAGEISNLTWDDVSFEKRTAFLPLTKNGSSRIVPLSKEAIRILKQLEEIKSDDSVFGINSKVIDRQFRIIRRNTDLLDLHFHDTRREALSRLAKKVDVMTLAKISGHKDIKILLNTYYAPDMSDVADLLD</sequence>
<evidence type="ECO:0000313" key="7">
    <source>
        <dbReference type="EMBL" id="AWI51376.1"/>
    </source>
</evidence>
<organism evidence="7 8">
    <name type="scientific">Actinobacillus porcitonsillarum</name>
    <dbReference type="NCBI Taxonomy" id="189834"/>
    <lineage>
        <taxon>Bacteria</taxon>
        <taxon>Pseudomonadati</taxon>
        <taxon>Pseudomonadota</taxon>
        <taxon>Gammaproteobacteria</taxon>
        <taxon>Pasteurellales</taxon>
        <taxon>Pasteurellaceae</taxon>
        <taxon>Actinobacillus</taxon>
    </lineage>
</organism>
<gene>
    <name evidence="7" type="ORF">DDU33_07705</name>
</gene>
<dbReference type="InterPro" id="IPR011010">
    <property type="entry name" value="DNA_brk_join_enz"/>
</dbReference>
<evidence type="ECO:0000256" key="3">
    <source>
        <dbReference type="ARBA" id="ARBA00023172"/>
    </source>
</evidence>
<dbReference type="Gene3D" id="1.10.443.10">
    <property type="entry name" value="Intergrase catalytic core"/>
    <property type="match status" value="1"/>
</dbReference>
<keyword evidence="8" id="KW-1185">Reference proteome</keyword>
<evidence type="ECO:0000256" key="2">
    <source>
        <dbReference type="ARBA" id="ARBA00023125"/>
    </source>
</evidence>
<dbReference type="PROSITE" id="PS51898">
    <property type="entry name" value="TYR_RECOMBINASE"/>
    <property type="match status" value="1"/>
</dbReference>
<dbReference type="Proteomes" id="UP000244920">
    <property type="component" value="Chromosome"/>
</dbReference>
<dbReference type="Pfam" id="PF00589">
    <property type="entry name" value="Phage_integrase"/>
    <property type="match status" value="1"/>
</dbReference>
<dbReference type="AlphaFoldDB" id="A0A2U8FLN8"/>
<accession>A0A2U8FLN8</accession>
<keyword evidence="1" id="KW-0229">DNA integration</keyword>
<dbReference type="GO" id="GO:0003677">
    <property type="term" value="F:DNA binding"/>
    <property type="evidence" value="ECO:0007669"/>
    <property type="project" value="UniProtKB-UniRule"/>
</dbReference>
<proteinExistence type="predicted"/>
<keyword evidence="2 4" id="KW-0238">DNA-binding</keyword>
<dbReference type="Gene3D" id="1.10.150.130">
    <property type="match status" value="1"/>
</dbReference>
<evidence type="ECO:0000259" key="5">
    <source>
        <dbReference type="PROSITE" id="PS51898"/>
    </source>
</evidence>
<name>A0A2U8FLN8_9PAST</name>
<dbReference type="SUPFAM" id="SSF56349">
    <property type="entry name" value="DNA breaking-rejoining enzymes"/>
    <property type="match status" value="1"/>
</dbReference>
<dbReference type="PANTHER" id="PTHR30349:SF94">
    <property type="entry name" value="INTEGRASE_RECOMBINASE HI_1414-RELATED"/>
    <property type="match status" value="1"/>
</dbReference>
<dbReference type="RefSeq" id="WP_108924213.1">
    <property type="nucleotide sequence ID" value="NZ_CP029206.1"/>
</dbReference>
<feature type="domain" description="Core-binding (CB)" evidence="6">
    <location>
        <begin position="54"/>
        <end position="135"/>
    </location>
</feature>
<dbReference type="KEGG" id="apor:DDU33_07705"/>
<dbReference type="InterPro" id="IPR044068">
    <property type="entry name" value="CB"/>
</dbReference>
<dbReference type="InterPro" id="IPR002104">
    <property type="entry name" value="Integrase_catalytic"/>
</dbReference>
<evidence type="ECO:0000259" key="6">
    <source>
        <dbReference type="PROSITE" id="PS51900"/>
    </source>
</evidence>
<dbReference type="EMBL" id="CP029206">
    <property type="protein sequence ID" value="AWI51376.1"/>
    <property type="molecule type" value="Genomic_DNA"/>
</dbReference>
<reference evidence="8" key="1">
    <citation type="submission" date="2018-05" db="EMBL/GenBank/DDBJ databases">
        <title>Complete genome sequence of Actinobacillus porcitonsillarum reference strain 9953L55 (CCUG 46996).</title>
        <authorList>
            <person name="Dona V."/>
            <person name="Perreten V."/>
        </authorList>
    </citation>
    <scope>NUCLEOTIDE SEQUENCE [LARGE SCALE GENOMIC DNA]</scope>
    <source>
        <strain evidence="8">9953L55</strain>
    </source>
</reference>
<evidence type="ECO:0000256" key="1">
    <source>
        <dbReference type="ARBA" id="ARBA00022908"/>
    </source>
</evidence>
<evidence type="ECO:0000313" key="8">
    <source>
        <dbReference type="Proteomes" id="UP000244920"/>
    </source>
</evidence>
<feature type="domain" description="Tyr recombinase" evidence="5">
    <location>
        <begin position="157"/>
        <end position="329"/>
    </location>
</feature>
<dbReference type="GO" id="GO:0006310">
    <property type="term" value="P:DNA recombination"/>
    <property type="evidence" value="ECO:0007669"/>
    <property type="project" value="UniProtKB-KW"/>
</dbReference>
<dbReference type="GO" id="GO:0015074">
    <property type="term" value="P:DNA integration"/>
    <property type="evidence" value="ECO:0007669"/>
    <property type="project" value="UniProtKB-KW"/>
</dbReference>